<dbReference type="Gene3D" id="3.40.390.10">
    <property type="entry name" value="Collagenase (Catalytic Domain)"/>
    <property type="match status" value="1"/>
</dbReference>
<evidence type="ECO:0000313" key="12">
    <source>
        <dbReference type="Proteomes" id="UP000636479"/>
    </source>
</evidence>
<keyword evidence="12" id="KW-1185">Reference proteome</keyword>
<evidence type="ECO:0000256" key="3">
    <source>
        <dbReference type="ARBA" id="ARBA00022723"/>
    </source>
</evidence>
<evidence type="ECO:0000256" key="1">
    <source>
        <dbReference type="ARBA" id="ARBA00008721"/>
    </source>
</evidence>
<comment type="similarity">
    <text evidence="1">Belongs to the peptidase M43B family.</text>
</comment>
<feature type="compositionally biased region" description="Basic residues" evidence="9">
    <location>
        <begin position="153"/>
        <end position="170"/>
    </location>
</feature>
<proteinExistence type="inferred from homology"/>
<dbReference type="InterPro" id="IPR024079">
    <property type="entry name" value="MetalloPept_cat_dom_sf"/>
</dbReference>
<dbReference type="GO" id="GO:0046872">
    <property type="term" value="F:metal ion binding"/>
    <property type="evidence" value="ECO:0007669"/>
    <property type="project" value="UniProtKB-KW"/>
</dbReference>
<dbReference type="SUPFAM" id="SSF55486">
    <property type="entry name" value="Metalloproteases ('zincins'), catalytic domain"/>
    <property type="match status" value="1"/>
</dbReference>
<keyword evidence="8" id="KW-1015">Disulfide bond</keyword>
<keyword evidence="3" id="KW-0479">Metal-binding</keyword>
<sequence length="504" mass="55134">MSIPDGDWRTGRRKAFVYRAQRRRVLSSCQAYAGPPSPTVLREGSGHGQQPSPIHAHDERQDLRVPPRLLQNPHPDPLGLHFRRCAVSTLTLIYGTVLQIPGGTSSSADRESARARQKPEVKPAVALRLLPTGKQARSLRPAAVLAKSVKPQSRIHRRVSRRTVRRATASKRRDWSSVSTATVTIPRPAHWHRRTYKSRGSGDETGGLTMIALNVLVLALSAVSALGSQMAPRGPGRVCGTEISAAQKDAVEADFAARRTGLAATAKKPKSVTIPTYFHVIRGALDDGNVPDSQIAEQMRVLNAAFANTSYSFELVETTRTVNINWFEFASNYEDGIYDQTEMKTALRRGDARTLNLYSVGFREGTANMFGLLGYGTFPFSYEEAPKDDGVVVLYSTLPGGTTEPYNLGANLVHEVGHWTGLYHVFNEGDLSGTCDGSTDLVEDTPAQRSPTNGCPEGKDTCPDLPGLDAIHNFMDYSTDDCLNDFTPGQIERMHAQMGVYRGI</sequence>
<evidence type="ECO:0000256" key="8">
    <source>
        <dbReference type="ARBA" id="ARBA00023157"/>
    </source>
</evidence>
<evidence type="ECO:0000313" key="11">
    <source>
        <dbReference type="EMBL" id="KAF7298711.1"/>
    </source>
</evidence>
<dbReference type="AlphaFoldDB" id="A0A8H6W0N4"/>
<evidence type="ECO:0000256" key="5">
    <source>
        <dbReference type="ARBA" id="ARBA00022801"/>
    </source>
</evidence>
<accession>A0A8H6W0N4</accession>
<dbReference type="CDD" id="cd04275">
    <property type="entry name" value="ZnMc_pappalysin_like"/>
    <property type="match status" value="1"/>
</dbReference>
<dbReference type="OrthoDB" id="536211at2759"/>
<feature type="domain" description="Peptidase M43 pregnancy-associated plasma-A" evidence="10">
    <location>
        <begin position="407"/>
        <end position="497"/>
    </location>
</feature>
<evidence type="ECO:0000256" key="4">
    <source>
        <dbReference type="ARBA" id="ARBA00022729"/>
    </source>
</evidence>
<dbReference type="GO" id="GO:0006508">
    <property type="term" value="P:proteolysis"/>
    <property type="evidence" value="ECO:0007669"/>
    <property type="project" value="UniProtKB-KW"/>
</dbReference>
<evidence type="ECO:0000256" key="2">
    <source>
        <dbReference type="ARBA" id="ARBA00022670"/>
    </source>
</evidence>
<evidence type="ECO:0000256" key="9">
    <source>
        <dbReference type="SAM" id="MobiDB-lite"/>
    </source>
</evidence>
<feature type="region of interest" description="Disordered" evidence="9">
    <location>
        <begin position="101"/>
        <end position="120"/>
    </location>
</feature>
<dbReference type="PANTHER" id="PTHR47466:SF1">
    <property type="entry name" value="METALLOPROTEASE MEP1 (AFU_ORTHOLOGUE AFUA_1G07730)-RELATED"/>
    <property type="match status" value="1"/>
</dbReference>
<feature type="region of interest" description="Disordered" evidence="9">
    <location>
        <begin position="29"/>
        <end position="57"/>
    </location>
</feature>
<dbReference type="Pfam" id="PF05572">
    <property type="entry name" value="Peptidase_M43"/>
    <property type="match status" value="1"/>
</dbReference>
<organism evidence="11 12">
    <name type="scientific">Mycena indigotica</name>
    <dbReference type="NCBI Taxonomy" id="2126181"/>
    <lineage>
        <taxon>Eukaryota</taxon>
        <taxon>Fungi</taxon>
        <taxon>Dikarya</taxon>
        <taxon>Basidiomycota</taxon>
        <taxon>Agaricomycotina</taxon>
        <taxon>Agaricomycetes</taxon>
        <taxon>Agaricomycetidae</taxon>
        <taxon>Agaricales</taxon>
        <taxon>Marasmiineae</taxon>
        <taxon>Mycenaceae</taxon>
        <taxon>Mycena</taxon>
    </lineage>
</organism>
<dbReference type="EMBL" id="JACAZF010000007">
    <property type="protein sequence ID" value="KAF7298711.1"/>
    <property type="molecule type" value="Genomic_DNA"/>
</dbReference>
<dbReference type="InterPro" id="IPR008754">
    <property type="entry name" value="Peptidase_M43"/>
</dbReference>
<feature type="region of interest" description="Disordered" evidence="9">
    <location>
        <begin position="148"/>
        <end position="180"/>
    </location>
</feature>
<keyword evidence="5" id="KW-0378">Hydrolase</keyword>
<gene>
    <name evidence="11" type="ORF">MIND_00818600</name>
</gene>
<dbReference type="GeneID" id="59347373"/>
<feature type="compositionally biased region" description="Basic and acidic residues" evidence="9">
    <location>
        <begin position="108"/>
        <end position="120"/>
    </location>
</feature>
<keyword evidence="2 11" id="KW-0645">Protease</keyword>
<reference evidence="11" key="1">
    <citation type="submission" date="2020-05" db="EMBL/GenBank/DDBJ databases">
        <title>Mycena genomes resolve the evolution of fungal bioluminescence.</title>
        <authorList>
            <person name="Tsai I.J."/>
        </authorList>
    </citation>
    <scope>NUCLEOTIDE SEQUENCE</scope>
    <source>
        <strain evidence="11">171206Taipei</strain>
    </source>
</reference>
<name>A0A8H6W0N4_9AGAR</name>
<dbReference type="GO" id="GO:0008237">
    <property type="term" value="F:metallopeptidase activity"/>
    <property type="evidence" value="ECO:0007669"/>
    <property type="project" value="UniProtKB-KW"/>
</dbReference>
<dbReference type="Proteomes" id="UP000636479">
    <property type="component" value="Unassembled WGS sequence"/>
</dbReference>
<evidence type="ECO:0000256" key="6">
    <source>
        <dbReference type="ARBA" id="ARBA00022833"/>
    </source>
</evidence>
<dbReference type="PANTHER" id="PTHR47466">
    <property type="match status" value="1"/>
</dbReference>
<dbReference type="RefSeq" id="XP_037218099.1">
    <property type="nucleotide sequence ID" value="XM_037364857.1"/>
</dbReference>
<evidence type="ECO:0000256" key="7">
    <source>
        <dbReference type="ARBA" id="ARBA00023049"/>
    </source>
</evidence>
<comment type="caution">
    <text evidence="11">The sequence shown here is derived from an EMBL/GenBank/DDBJ whole genome shotgun (WGS) entry which is preliminary data.</text>
</comment>
<keyword evidence="4" id="KW-0732">Signal</keyword>
<keyword evidence="7 11" id="KW-0482">Metalloprotease</keyword>
<protein>
    <submittedName>
        <fullName evidence="11">Metalloprotease</fullName>
    </submittedName>
</protein>
<keyword evidence="6" id="KW-0862">Zinc</keyword>
<evidence type="ECO:0000259" key="10">
    <source>
        <dbReference type="Pfam" id="PF05572"/>
    </source>
</evidence>